<evidence type="ECO:0000256" key="1">
    <source>
        <dbReference type="ARBA" id="ARBA00007091"/>
    </source>
</evidence>
<reference evidence="3" key="2">
    <citation type="submission" date="2025-09" db="UniProtKB">
        <authorList>
            <consortium name="Ensembl"/>
        </authorList>
    </citation>
    <scope>IDENTIFICATION</scope>
</reference>
<accession>A0A8C0UEX6</accession>
<evidence type="ECO:0000313" key="3">
    <source>
        <dbReference type="Ensembl" id="ENSCCEP00000006033.1"/>
    </source>
</evidence>
<dbReference type="SUPFAM" id="SSF49777">
    <property type="entry name" value="PEBP-like"/>
    <property type="match status" value="1"/>
</dbReference>
<keyword evidence="4" id="KW-1185">Reference proteome</keyword>
<dbReference type="AlphaFoldDB" id="A0A8C0UEX6"/>
<dbReference type="PANTHER" id="PTHR11362">
    <property type="entry name" value="PHOSPHATIDYLETHANOLAMINE-BINDING PROTEIN"/>
    <property type="match status" value="1"/>
</dbReference>
<reference evidence="3" key="1">
    <citation type="submission" date="2025-08" db="UniProtKB">
        <authorList>
            <consortium name="Ensembl"/>
        </authorList>
    </citation>
    <scope>IDENTIFICATION</scope>
</reference>
<feature type="chain" id="PRO_5034605219" evidence="2">
    <location>
        <begin position="21"/>
        <end position="189"/>
    </location>
</feature>
<keyword evidence="2" id="KW-0732">Signal</keyword>
<proteinExistence type="inferred from homology"/>
<organism evidence="3 4">
    <name type="scientific">Cyanistes caeruleus</name>
    <name type="common">Eurasian blue tit</name>
    <name type="synonym">Parus caeruleus</name>
    <dbReference type="NCBI Taxonomy" id="156563"/>
    <lineage>
        <taxon>Eukaryota</taxon>
        <taxon>Metazoa</taxon>
        <taxon>Chordata</taxon>
        <taxon>Craniata</taxon>
        <taxon>Vertebrata</taxon>
        <taxon>Euteleostomi</taxon>
        <taxon>Archelosauria</taxon>
        <taxon>Archosauria</taxon>
        <taxon>Dinosauria</taxon>
        <taxon>Saurischia</taxon>
        <taxon>Theropoda</taxon>
        <taxon>Coelurosauria</taxon>
        <taxon>Aves</taxon>
        <taxon>Neognathae</taxon>
        <taxon>Neoaves</taxon>
        <taxon>Telluraves</taxon>
        <taxon>Australaves</taxon>
        <taxon>Passeriformes</taxon>
        <taxon>Paridae</taxon>
        <taxon>Cyanistes</taxon>
    </lineage>
</organism>
<comment type="similarity">
    <text evidence="1">Belongs to the phosphatidylethanolamine-binding protein family.</text>
</comment>
<dbReference type="PANTHER" id="PTHR11362:SF82">
    <property type="entry name" value="PHOSPHATIDYLETHANOLAMINE-BINDING PROTEIN 4"/>
    <property type="match status" value="1"/>
</dbReference>
<sequence length="189" mass="21289">MKLLEAVLVALILILPGAWGNEASRTCIFQTLSESDHEFCRGDLEVIYPEVGDVSCAYIPKCHGYRQKLSLEWGKPRVRYPWAKKNKKYVLVMVDPDSPNRANPRHRFWRHWLVTDILVSSGKHPDLVKILPGGVNPRVSKFGRAVNLVFVKSLSLRLQHTVTMDAVGSSGGCLVLAFLGWGFEPIQHK</sequence>
<name>A0A8C0UEX6_CYACU</name>
<dbReference type="Gene3D" id="3.90.280.10">
    <property type="entry name" value="PEBP-like"/>
    <property type="match status" value="1"/>
</dbReference>
<protein>
    <submittedName>
        <fullName evidence="3">Phosphatidylethanolamine binding protein 4</fullName>
    </submittedName>
</protein>
<dbReference type="Proteomes" id="UP000694410">
    <property type="component" value="Unplaced"/>
</dbReference>
<dbReference type="PROSITE" id="PS01220">
    <property type="entry name" value="PBP"/>
    <property type="match status" value="1"/>
</dbReference>
<dbReference type="InterPro" id="IPR008914">
    <property type="entry name" value="PEBP"/>
</dbReference>
<feature type="signal peptide" evidence="2">
    <location>
        <begin position="1"/>
        <end position="20"/>
    </location>
</feature>
<dbReference type="InterPro" id="IPR035810">
    <property type="entry name" value="PEBP_euk"/>
</dbReference>
<evidence type="ECO:0000313" key="4">
    <source>
        <dbReference type="Proteomes" id="UP000694410"/>
    </source>
</evidence>
<dbReference type="Pfam" id="PF01161">
    <property type="entry name" value="PBP"/>
    <property type="match status" value="1"/>
</dbReference>
<dbReference type="InterPro" id="IPR001858">
    <property type="entry name" value="Phosphatidylethanolamine-bd_CS"/>
</dbReference>
<dbReference type="InterPro" id="IPR036610">
    <property type="entry name" value="PEBP-like_sf"/>
</dbReference>
<dbReference type="Ensembl" id="ENSCCET00000009852.1">
    <property type="protein sequence ID" value="ENSCCEP00000006033.1"/>
    <property type="gene ID" value="ENSCCEG00000006545.1"/>
</dbReference>
<evidence type="ECO:0000256" key="2">
    <source>
        <dbReference type="SAM" id="SignalP"/>
    </source>
</evidence>